<protein>
    <submittedName>
        <fullName evidence="2">Uncharacterized protein</fullName>
    </submittedName>
</protein>
<accession>M0CG60</accession>
<feature type="transmembrane region" description="Helical" evidence="1">
    <location>
        <begin position="200"/>
        <end position="220"/>
    </location>
</feature>
<sequence length="268" mass="28212">MLDPLLIPVDWVVDYEPAWLGPAVLLLGAVLLAVSYVRHNEGETLGIGVIVFAASLAALPWAFQNQTLVVAVLSLTGSWFQGVGTVRAYLKIRYYAGRARAALRSLPAKLVALVRSGPQTGSSGGGSLPAVDTVGWWLLFQLLGLLALLMSVWIGFGLTLFGPLTIPSLTTDIVITWTLVTAFGGVLGLGWRFWSVRESFPGAALLGVICLAVGAELSNVRALETEILLFFAAKAAYALGFLGAVAVLTLSTTDQATQTDTHGGISGD</sequence>
<feature type="transmembrane region" description="Helical" evidence="1">
    <location>
        <begin position="173"/>
        <end position="194"/>
    </location>
</feature>
<name>M0CG60_9EURY</name>
<dbReference type="AlphaFoldDB" id="M0CG60"/>
<organism evidence="2 3">
    <name type="scientific">Halosimplex carlsbadense 2-9-1</name>
    <dbReference type="NCBI Taxonomy" id="797114"/>
    <lineage>
        <taxon>Archaea</taxon>
        <taxon>Methanobacteriati</taxon>
        <taxon>Methanobacteriota</taxon>
        <taxon>Stenosarchaea group</taxon>
        <taxon>Halobacteria</taxon>
        <taxon>Halobacteriales</taxon>
        <taxon>Haloarculaceae</taxon>
        <taxon>Halosimplex</taxon>
    </lineage>
</organism>
<reference evidence="2 3" key="1">
    <citation type="journal article" date="2014" name="PLoS Genet.">
        <title>Phylogenetically driven sequencing of extremely halophilic archaea reveals strategies for static and dynamic osmo-response.</title>
        <authorList>
            <person name="Becker E.A."/>
            <person name="Seitzer P.M."/>
            <person name="Tritt A."/>
            <person name="Larsen D."/>
            <person name="Krusor M."/>
            <person name="Yao A.I."/>
            <person name="Wu D."/>
            <person name="Madern D."/>
            <person name="Eisen J.A."/>
            <person name="Darling A.E."/>
            <person name="Facciotti M.T."/>
        </authorList>
    </citation>
    <scope>NUCLEOTIDE SEQUENCE [LARGE SCALE GENOMIC DNA]</scope>
    <source>
        <strain evidence="2 3">2-9-1</strain>
    </source>
</reference>
<dbReference type="Proteomes" id="UP000011626">
    <property type="component" value="Unassembled WGS sequence"/>
</dbReference>
<keyword evidence="1" id="KW-1133">Transmembrane helix</keyword>
<feature type="transmembrane region" description="Helical" evidence="1">
    <location>
        <begin position="44"/>
        <end position="63"/>
    </location>
</feature>
<dbReference type="EMBL" id="AOIU01000044">
    <property type="protein sequence ID" value="ELZ20869.1"/>
    <property type="molecule type" value="Genomic_DNA"/>
</dbReference>
<keyword evidence="1" id="KW-0472">Membrane</keyword>
<gene>
    <name evidence="2" type="ORF">C475_19758</name>
</gene>
<comment type="caution">
    <text evidence="2">The sequence shown here is derived from an EMBL/GenBank/DDBJ whole genome shotgun (WGS) entry which is preliminary data.</text>
</comment>
<feature type="transmembrane region" description="Helical" evidence="1">
    <location>
        <begin position="69"/>
        <end position="89"/>
    </location>
</feature>
<evidence type="ECO:0000313" key="3">
    <source>
        <dbReference type="Proteomes" id="UP000011626"/>
    </source>
</evidence>
<feature type="transmembrane region" description="Helical" evidence="1">
    <location>
        <begin position="20"/>
        <end position="37"/>
    </location>
</feature>
<keyword evidence="3" id="KW-1185">Reference proteome</keyword>
<dbReference type="STRING" id="797114.C475_19758"/>
<evidence type="ECO:0000256" key="1">
    <source>
        <dbReference type="SAM" id="Phobius"/>
    </source>
</evidence>
<dbReference type="eggNOG" id="ENOG502N5E2">
    <property type="taxonomic scope" value="Archaea"/>
</dbReference>
<dbReference type="RefSeq" id="WP_006885615.1">
    <property type="nucleotide sequence ID" value="NZ_AOIU01000044.1"/>
</dbReference>
<proteinExistence type="predicted"/>
<feature type="transmembrane region" description="Helical" evidence="1">
    <location>
        <begin position="227"/>
        <end position="250"/>
    </location>
</feature>
<feature type="transmembrane region" description="Helical" evidence="1">
    <location>
        <begin position="138"/>
        <end position="161"/>
    </location>
</feature>
<keyword evidence="1" id="KW-0812">Transmembrane</keyword>
<evidence type="ECO:0000313" key="2">
    <source>
        <dbReference type="EMBL" id="ELZ20869.1"/>
    </source>
</evidence>